<reference evidence="2 3" key="1">
    <citation type="submission" date="2019-01" db="EMBL/GenBank/DDBJ databases">
        <title>Draft genome sequences of three monokaryotic isolates of the white-rot basidiomycete fungus Dichomitus squalens.</title>
        <authorList>
            <consortium name="DOE Joint Genome Institute"/>
            <person name="Lopez S.C."/>
            <person name="Andreopoulos B."/>
            <person name="Pangilinan J."/>
            <person name="Lipzen A."/>
            <person name="Riley R."/>
            <person name="Ahrendt S."/>
            <person name="Ng V."/>
            <person name="Barry K."/>
            <person name="Daum C."/>
            <person name="Grigoriev I.V."/>
            <person name="Hilden K.S."/>
            <person name="Makela M.R."/>
            <person name="de Vries R.P."/>
        </authorList>
    </citation>
    <scope>NUCLEOTIDE SEQUENCE [LARGE SCALE GENOMIC DNA]</scope>
    <source>
        <strain evidence="2 3">CBS 464.89</strain>
    </source>
</reference>
<dbReference type="EMBL" id="ML145124">
    <property type="protein sequence ID" value="TBU58503.1"/>
    <property type="molecule type" value="Genomic_DNA"/>
</dbReference>
<accession>A0A4Q9PVA7</accession>
<feature type="region of interest" description="Disordered" evidence="1">
    <location>
        <begin position="82"/>
        <end position="102"/>
    </location>
</feature>
<sequence>MARYPECAHLLTVAYSIPALERLPPWRLPGAFSDFQYGDVQLMDTTAEEVAQHVEAIRQECEADKHRRHFEEVIAAERILEEHENRQKDREERRRKTGVKVRKDKKLWTKHNPFYAVRLCIRDKNPFDR</sequence>
<gene>
    <name evidence="2" type="ORF">BD310DRAFT_927084</name>
</gene>
<dbReference type="AlphaFoldDB" id="A0A4Q9PVA7"/>
<protein>
    <submittedName>
        <fullName evidence="2">Uncharacterized protein</fullName>
    </submittedName>
</protein>
<keyword evidence="3" id="KW-1185">Reference proteome</keyword>
<evidence type="ECO:0000256" key="1">
    <source>
        <dbReference type="SAM" id="MobiDB-lite"/>
    </source>
</evidence>
<evidence type="ECO:0000313" key="3">
    <source>
        <dbReference type="Proteomes" id="UP000292082"/>
    </source>
</evidence>
<feature type="compositionally biased region" description="Basic and acidic residues" evidence="1">
    <location>
        <begin position="82"/>
        <end position="94"/>
    </location>
</feature>
<evidence type="ECO:0000313" key="2">
    <source>
        <dbReference type="EMBL" id="TBU58503.1"/>
    </source>
</evidence>
<proteinExistence type="predicted"/>
<organism evidence="2 3">
    <name type="scientific">Dichomitus squalens</name>
    <dbReference type="NCBI Taxonomy" id="114155"/>
    <lineage>
        <taxon>Eukaryota</taxon>
        <taxon>Fungi</taxon>
        <taxon>Dikarya</taxon>
        <taxon>Basidiomycota</taxon>
        <taxon>Agaricomycotina</taxon>
        <taxon>Agaricomycetes</taxon>
        <taxon>Polyporales</taxon>
        <taxon>Polyporaceae</taxon>
        <taxon>Dichomitus</taxon>
    </lineage>
</organism>
<name>A0A4Q9PVA7_9APHY</name>
<dbReference type="Proteomes" id="UP000292082">
    <property type="component" value="Unassembled WGS sequence"/>
</dbReference>